<evidence type="ECO:0000313" key="1">
    <source>
        <dbReference type="EMBL" id="CAP86819.1"/>
    </source>
</evidence>
<accession>B6HDU7</accession>
<gene>
    <name evidence="1" type="ORF">Pc20g14900</name>
    <name evidence="1" type="ORF">PCH_Pc20g14900</name>
</gene>
<name>B6HDU7_PENRW</name>
<protein>
    <submittedName>
        <fullName evidence="1">Uncharacterized protein</fullName>
    </submittedName>
</protein>
<dbReference type="OrthoDB" id="4358334at2759"/>
<evidence type="ECO:0000313" key="2">
    <source>
        <dbReference type="Proteomes" id="UP000000724"/>
    </source>
</evidence>
<dbReference type="EMBL" id="AM920435">
    <property type="protein sequence ID" value="CAP86819.1"/>
    <property type="molecule type" value="Genomic_DNA"/>
</dbReference>
<organism evidence="1 2">
    <name type="scientific">Penicillium rubens (strain ATCC 28089 / DSM 1075 / NRRL 1951 / Wisconsin 54-1255)</name>
    <name type="common">Penicillium chrysogenum</name>
    <dbReference type="NCBI Taxonomy" id="500485"/>
    <lineage>
        <taxon>Eukaryota</taxon>
        <taxon>Fungi</taxon>
        <taxon>Dikarya</taxon>
        <taxon>Ascomycota</taxon>
        <taxon>Pezizomycotina</taxon>
        <taxon>Eurotiomycetes</taxon>
        <taxon>Eurotiomycetidae</taxon>
        <taxon>Eurotiales</taxon>
        <taxon>Aspergillaceae</taxon>
        <taxon>Penicillium</taxon>
        <taxon>Penicillium chrysogenum species complex</taxon>
    </lineage>
</organism>
<dbReference type="HOGENOM" id="CLU_2027491_0_0_1"/>
<keyword evidence="2" id="KW-1185">Reference proteome</keyword>
<dbReference type="VEuPathDB" id="FungiDB:PCH_Pc20g14900"/>
<reference evidence="1 2" key="1">
    <citation type="journal article" date="2008" name="Nat. Biotechnol.">
        <title>Genome sequencing and analysis of the filamentous fungus Penicillium chrysogenum.</title>
        <authorList>
            <person name="van den Berg M.A."/>
            <person name="Albang R."/>
            <person name="Albermann K."/>
            <person name="Badger J.H."/>
            <person name="Daran J.-M."/>
            <person name="Driessen A.J.M."/>
            <person name="Garcia-Estrada C."/>
            <person name="Fedorova N.D."/>
            <person name="Harris D.M."/>
            <person name="Heijne W.H.M."/>
            <person name="Joardar V.S."/>
            <person name="Kiel J.A.K.W."/>
            <person name="Kovalchuk A."/>
            <person name="Martin J.F."/>
            <person name="Nierman W.C."/>
            <person name="Nijland J.G."/>
            <person name="Pronk J.T."/>
            <person name="Roubos J.A."/>
            <person name="van der Klei I.J."/>
            <person name="van Peij N.N.M.E."/>
            <person name="Veenhuis M."/>
            <person name="von Doehren H."/>
            <person name="Wagner C."/>
            <person name="Wortman J.R."/>
            <person name="Bovenberg R.A.L."/>
        </authorList>
    </citation>
    <scope>NUCLEOTIDE SEQUENCE [LARGE SCALE GENOMIC DNA]</scope>
    <source>
        <strain evidence="2">ATCC 28089 / DSM 1075 / NRRL 1951 / Wisconsin 54-1255</strain>
    </source>
</reference>
<dbReference type="AlphaFoldDB" id="B6HDU7"/>
<proteinExistence type="predicted"/>
<dbReference type="Proteomes" id="UP000000724">
    <property type="component" value="Contig Pc00c20"/>
</dbReference>
<sequence length="122" mass="13494">MDVLGPEGFILDFPHSQAIIESYENLSFSIALYAKPHHVSKRPVYASSKSALTKDRDYIFEPGAARDNPILLDDDSEEQAELDMGAKELEMGIDTYDPDRGITPSDIPGVILTKFSFPNSSD</sequence>